<dbReference type="PANTHER" id="PTHR24421">
    <property type="entry name" value="NITRATE/NITRITE SENSOR PROTEIN NARX-RELATED"/>
    <property type="match status" value="1"/>
</dbReference>
<feature type="compositionally biased region" description="Gly residues" evidence="9">
    <location>
        <begin position="625"/>
        <end position="639"/>
    </location>
</feature>
<keyword evidence="3" id="KW-0597">Phosphoprotein</keyword>
<dbReference type="GO" id="GO:0016020">
    <property type="term" value="C:membrane"/>
    <property type="evidence" value="ECO:0007669"/>
    <property type="project" value="InterPro"/>
</dbReference>
<protein>
    <recommendedName>
        <fullName evidence="2">histidine kinase</fullName>
        <ecNumber evidence="2">2.7.13.3</ecNumber>
    </recommendedName>
</protein>
<keyword evidence="10" id="KW-0472">Membrane</keyword>
<evidence type="ECO:0000256" key="10">
    <source>
        <dbReference type="SAM" id="Phobius"/>
    </source>
</evidence>
<feature type="region of interest" description="Disordered" evidence="9">
    <location>
        <begin position="486"/>
        <end position="644"/>
    </location>
</feature>
<evidence type="ECO:0000256" key="4">
    <source>
        <dbReference type="ARBA" id="ARBA00022679"/>
    </source>
</evidence>
<evidence type="ECO:0000256" key="2">
    <source>
        <dbReference type="ARBA" id="ARBA00012438"/>
    </source>
</evidence>
<feature type="region of interest" description="Disordered" evidence="9">
    <location>
        <begin position="357"/>
        <end position="390"/>
    </location>
</feature>
<dbReference type="InterPro" id="IPR011712">
    <property type="entry name" value="Sig_transdc_His_kin_sub3_dim/P"/>
</dbReference>
<evidence type="ECO:0000256" key="6">
    <source>
        <dbReference type="ARBA" id="ARBA00022777"/>
    </source>
</evidence>
<keyword evidence="10" id="KW-0812">Transmembrane</keyword>
<feature type="compositionally biased region" description="Polar residues" evidence="9">
    <location>
        <begin position="287"/>
        <end position="297"/>
    </location>
</feature>
<evidence type="ECO:0000256" key="3">
    <source>
        <dbReference type="ARBA" id="ARBA00022553"/>
    </source>
</evidence>
<keyword evidence="5" id="KW-0547">Nucleotide-binding</keyword>
<feature type="transmembrane region" description="Helical" evidence="10">
    <location>
        <begin position="49"/>
        <end position="73"/>
    </location>
</feature>
<dbReference type="GO" id="GO:0000155">
    <property type="term" value="F:phosphorelay sensor kinase activity"/>
    <property type="evidence" value="ECO:0007669"/>
    <property type="project" value="InterPro"/>
</dbReference>
<feature type="compositionally biased region" description="Low complexity" evidence="9">
    <location>
        <begin position="582"/>
        <end position="594"/>
    </location>
</feature>
<evidence type="ECO:0000313" key="13">
    <source>
        <dbReference type="Proteomes" id="UP000579153"/>
    </source>
</evidence>
<feature type="transmembrane region" description="Helical" evidence="10">
    <location>
        <begin position="111"/>
        <end position="139"/>
    </location>
</feature>
<dbReference type="AlphaFoldDB" id="A0A7W9G9B6"/>
<feature type="compositionally biased region" description="Gly residues" evidence="9">
    <location>
        <begin position="553"/>
        <end position="563"/>
    </location>
</feature>
<gene>
    <name evidence="12" type="ORF">HD596_006237</name>
</gene>
<evidence type="ECO:0000259" key="11">
    <source>
        <dbReference type="Pfam" id="PF07730"/>
    </source>
</evidence>
<proteinExistence type="predicted"/>
<evidence type="ECO:0000256" key="1">
    <source>
        <dbReference type="ARBA" id="ARBA00000085"/>
    </source>
</evidence>
<evidence type="ECO:0000256" key="7">
    <source>
        <dbReference type="ARBA" id="ARBA00022840"/>
    </source>
</evidence>
<comment type="catalytic activity">
    <reaction evidence="1">
        <text>ATP + protein L-histidine = ADP + protein N-phospho-L-histidine.</text>
        <dbReference type="EC" id="2.7.13.3"/>
    </reaction>
</comment>
<dbReference type="EMBL" id="JACHMB010000001">
    <property type="protein sequence ID" value="MBB5779481.1"/>
    <property type="molecule type" value="Genomic_DNA"/>
</dbReference>
<dbReference type="Gene3D" id="3.30.565.10">
    <property type="entry name" value="Histidine kinase-like ATPase, C-terminal domain"/>
    <property type="match status" value="2"/>
</dbReference>
<sequence>MQVTPPLPLLRRVPSGLWTALAWSAGLALTFLMRVRLPGEAEPAYSPGVLLYHGDGLSFLIVATALVVAGSILLDRRPLPALTLLLAASAVACMPLGVGEIPSAQFLAVDAALYFIAATAPRRTSIAAIAMSLITLAGYLGTRLLFGWVVGTSAELAVAMTAVIAWLVGRSVHQAHVHAESQRVQATAQAIIGERLRIARELHDMVAHSIGIIALQAGAARRVIDTQPVRAREALGEIETVGRETLSGLRRMLGALRHPKPAHPPQSEPSDRSAPVDQQPGALPNPAQLSQSESSGRSMLIDQDPGALPAPAQLSQSESSGRSMLVDQQLGALLDRPAPTAQRPDALLGQYASVEPSQRTWSDCPESGQEPVAVPLGPPESGPTPSTAPLDSGLIPLDPSLAPLDAGPAPAGLADLERLAATTTAAGVQVEVRWRGVRRPLPPEIDMSAYRIVQEAVTNVTRHAEHPSCQVTIDFGDEELAIEVIDPAPSPQPSLPPDPSPDLSSGRSTGLAPGRSTGLSPDCGSGLSADSGSGFSLGPGSGLASGRSPGFSSGLGSGLGSGHSPGLFSDSGSGPSLDASRAAAPALDINPAADRSPRLGPSPDASLSLDSGPGLGDVPAHSSGSGAGRGFGFGGGRGPGRGRKARGGYGLVGMRERVALLHGVFSAGPRQEGGFRVVARLPVPARVR</sequence>
<evidence type="ECO:0000256" key="9">
    <source>
        <dbReference type="SAM" id="MobiDB-lite"/>
    </source>
</evidence>
<feature type="compositionally biased region" description="Polar residues" evidence="9">
    <location>
        <begin position="313"/>
        <end position="322"/>
    </location>
</feature>
<evidence type="ECO:0000256" key="5">
    <source>
        <dbReference type="ARBA" id="ARBA00022741"/>
    </source>
</evidence>
<keyword evidence="6 12" id="KW-0418">Kinase</keyword>
<feature type="transmembrane region" description="Helical" evidence="10">
    <location>
        <begin position="20"/>
        <end position="37"/>
    </location>
</feature>
<keyword evidence="10" id="KW-1133">Transmembrane helix</keyword>
<feature type="region of interest" description="Disordered" evidence="9">
    <location>
        <begin position="256"/>
        <end position="323"/>
    </location>
</feature>
<dbReference type="RefSeq" id="WP_313045200.1">
    <property type="nucleotide sequence ID" value="NZ_JACHMB010000001.1"/>
</dbReference>
<dbReference type="EC" id="2.7.13.3" evidence="2"/>
<dbReference type="Gene3D" id="1.20.5.1930">
    <property type="match status" value="1"/>
</dbReference>
<keyword evidence="13" id="KW-1185">Reference proteome</keyword>
<accession>A0A7W9G9B6</accession>
<dbReference type="GO" id="GO:0005524">
    <property type="term" value="F:ATP binding"/>
    <property type="evidence" value="ECO:0007669"/>
    <property type="project" value="UniProtKB-KW"/>
</dbReference>
<dbReference type="Pfam" id="PF07730">
    <property type="entry name" value="HisKA_3"/>
    <property type="match status" value="1"/>
</dbReference>
<dbReference type="GO" id="GO:0046983">
    <property type="term" value="F:protein dimerization activity"/>
    <property type="evidence" value="ECO:0007669"/>
    <property type="project" value="InterPro"/>
</dbReference>
<dbReference type="InterPro" id="IPR050482">
    <property type="entry name" value="Sensor_HK_TwoCompSys"/>
</dbReference>
<dbReference type="InterPro" id="IPR036890">
    <property type="entry name" value="HATPase_C_sf"/>
</dbReference>
<feature type="compositionally biased region" description="Pro residues" evidence="9">
    <location>
        <begin position="488"/>
        <end position="500"/>
    </location>
</feature>
<keyword evidence="4" id="KW-0808">Transferase</keyword>
<dbReference type="Proteomes" id="UP000579153">
    <property type="component" value="Unassembled WGS sequence"/>
</dbReference>
<evidence type="ECO:0000256" key="8">
    <source>
        <dbReference type="ARBA" id="ARBA00023012"/>
    </source>
</evidence>
<name>A0A7W9G9B6_9ACTN</name>
<keyword evidence="8" id="KW-0902">Two-component regulatory system</keyword>
<evidence type="ECO:0000313" key="12">
    <source>
        <dbReference type="EMBL" id="MBB5779481.1"/>
    </source>
</evidence>
<comment type="caution">
    <text evidence="12">The sequence shown here is derived from an EMBL/GenBank/DDBJ whole genome shotgun (WGS) entry which is preliminary data.</text>
</comment>
<organism evidence="12 13">
    <name type="scientific">Nonomuraea jabiensis</name>
    <dbReference type="NCBI Taxonomy" id="882448"/>
    <lineage>
        <taxon>Bacteria</taxon>
        <taxon>Bacillati</taxon>
        <taxon>Actinomycetota</taxon>
        <taxon>Actinomycetes</taxon>
        <taxon>Streptosporangiales</taxon>
        <taxon>Streptosporangiaceae</taxon>
        <taxon>Nonomuraea</taxon>
    </lineage>
</organism>
<feature type="domain" description="Signal transduction histidine kinase subgroup 3 dimerisation and phosphoacceptor" evidence="11">
    <location>
        <begin position="194"/>
        <end position="259"/>
    </location>
</feature>
<reference evidence="12 13" key="1">
    <citation type="submission" date="2020-08" db="EMBL/GenBank/DDBJ databases">
        <title>Sequencing the genomes of 1000 actinobacteria strains.</title>
        <authorList>
            <person name="Klenk H.-P."/>
        </authorList>
    </citation>
    <scope>NUCLEOTIDE SEQUENCE [LARGE SCALE GENOMIC DNA]</scope>
    <source>
        <strain evidence="12 13">DSM 45507</strain>
    </source>
</reference>
<keyword evidence="7" id="KW-0067">ATP-binding</keyword>
<feature type="transmembrane region" description="Helical" evidence="10">
    <location>
        <begin position="79"/>
        <end position="99"/>
    </location>
</feature>
<feature type="transmembrane region" description="Helical" evidence="10">
    <location>
        <begin position="145"/>
        <end position="168"/>
    </location>
</feature>
<dbReference type="PANTHER" id="PTHR24421:SF10">
    <property type="entry name" value="NITRATE_NITRITE SENSOR PROTEIN NARQ"/>
    <property type="match status" value="1"/>
</dbReference>